<evidence type="ECO:0000256" key="6">
    <source>
        <dbReference type="SAM" id="SignalP"/>
    </source>
</evidence>
<feature type="transmembrane region" description="Helical" evidence="5">
    <location>
        <begin position="141"/>
        <end position="163"/>
    </location>
</feature>
<feature type="transmembrane region" description="Helical" evidence="5">
    <location>
        <begin position="221"/>
        <end position="247"/>
    </location>
</feature>
<dbReference type="PANTHER" id="PTHR22950">
    <property type="entry name" value="AMINO ACID TRANSPORTER"/>
    <property type="match status" value="1"/>
</dbReference>
<keyword evidence="4 5" id="KW-0472">Membrane</keyword>
<dbReference type="GO" id="GO:0005774">
    <property type="term" value="C:vacuolar membrane"/>
    <property type="evidence" value="ECO:0007669"/>
    <property type="project" value="TreeGrafter"/>
</dbReference>
<keyword evidence="6" id="KW-0732">Signal</keyword>
<feature type="transmembrane region" description="Helical" evidence="5">
    <location>
        <begin position="198"/>
        <end position="215"/>
    </location>
</feature>
<dbReference type="WBParaSite" id="GPLIN_000889900">
    <property type="protein sequence ID" value="GPLIN_000889900"/>
    <property type="gene ID" value="GPLIN_000889900"/>
</dbReference>
<dbReference type="GO" id="GO:0015179">
    <property type="term" value="F:L-amino acid transmembrane transporter activity"/>
    <property type="evidence" value="ECO:0007669"/>
    <property type="project" value="TreeGrafter"/>
</dbReference>
<sequence length="296" mass="32829">MLLIFVPMVLVNFVRSLRAISVLSSIGNIICIVALTFIFQYLVRAEHQNLSEFSTITNFDGIMAACGAILYSFEGQAMVLPLENRLQKPSQMVGLFGILSVGIAVVSAIYSTSGFLGYITYGAQVKGSITQNLPQNEIQFVVVRLLFTLVMYFGFVIQMYVIVEMLWPEFVKLLQKFCPKLGDDENEGVKTKKLCVELLFRTVLVAIAMLIGLAVPDLENIIPLVGATTGMLLALIFPALLDLLVFLPVHLRRHNILRAFWLLIDDWSLVGLGFFGLVAGLRANLRNILTPENIVA</sequence>
<dbReference type="Pfam" id="PF01490">
    <property type="entry name" value="Aa_trans"/>
    <property type="match status" value="1"/>
</dbReference>
<feature type="signal peptide" evidence="6">
    <location>
        <begin position="1"/>
        <end position="16"/>
    </location>
</feature>
<organism evidence="8 9">
    <name type="scientific">Globodera pallida</name>
    <name type="common">Potato cyst nematode worm</name>
    <name type="synonym">Heterodera pallida</name>
    <dbReference type="NCBI Taxonomy" id="36090"/>
    <lineage>
        <taxon>Eukaryota</taxon>
        <taxon>Metazoa</taxon>
        <taxon>Ecdysozoa</taxon>
        <taxon>Nematoda</taxon>
        <taxon>Chromadorea</taxon>
        <taxon>Rhabditida</taxon>
        <taxon>Tylenchina</taxon>
        <taxon>Tylenchomorpha</taxon>
        <taxon>Tylenchoidea</taxon>
        <taxon>Heteroderidae</taxon>
        <taxon>Heteroderinae</taxon>
        <taxon>Globodera</taxon>
    </lineage>
</organism>
<feature type="transmembrane region" description="Helical" evidence="5">
    <location>
        <begin position="94"/>
        <end position="121"/>
    </location>
</feature>
<dbReference type="AlphaFoldDB" id="A0A183C7Q3"/>
<evidence type="ECO:0000313" key="8">
    <source>
        <dbReference type="Proteomes" id="UP000050741"/>
    </source>
</evidence>
<accession>A0A183C7Q3</accession>
<reference evidence="8" key="1">
    <citation type="submission" date="2013-12" db="EMBL/GenBank/DDBJ databases">
        <authorList>
            <person name="Aslett M."/>
        </authorList>
    </citation>
    <scope>NUCLEOTIDE SEQUENCE [LARGE SCALE GENOMIC DNA]</scope>
    <source>
        <strain evidence="8">Lindley</strain>
    </source>
</reference>
<evidence type="ECO:0000259" key="7">
    <source>
        <dbReference type="Pfam" id="PF01490"/>
    </source>
</evidence>
<dbReference type="PANTHER" id="PTHR22950:SF193">
    <property type="entry name" value="AMINO ACID TRANSPORTER TRANSMEMBRANE DOMAIN-CONTAINING PROTEIN"/>
    <property type="match status" value="1"/>
</dbReference>
<evidence type="ECO:0000256" key="1">
    <source>
        <dbReference type="ARBA" id="ARBA00004141"/>
    </source>
</evidence>
<feature type="transmembrane region" description="Helical" evidence="5">
    <location>
        <begin position="20"/>
        <end position="42"/>
    </location>
</feature>
<feature type="chain" id="PRO_5008147178" evidence="6">
    <location>
        <begin position="17"/>
        <end position="296"/>
    </location>
</feature>
<reference evidence="9" key="3">
    <citation type="submission" date="2016-06" db="UniProtKB">
        <authorList>
            <consortium name="WormBaseParasite"/>
        </authorList>
    </citation>
    <scope>IDENTIFICATION</scope>
</reference>
<feature type="transmembrane region" description="Helical" evidence="5">
    <location>
        <begin position="259"/>
        <end position="281"/>
    </location>
</feature>
<comment type="subcellular location">
    <subcellularLocation>
        <location evidence="1">Membrane</location>
        <topology evidence="1">Multi-pass membrane protein</topology>
    </subcellularLocation>
</comment>
<reference evidence="8" key="2">
    <citation type="submission" date="2014-05" db="EMBL/GenBank/DDBJ databases">
        <title>The genome and life-stage specific transcriptomes of Globodera pallida elucidate key aspects of plant parasitism by a cyst nematode.</title>
        <authorList>
            <person name="Cotton J.A."/>
            <person name="Lilley C.J."/>
            <person name="Jones L.M."/>
            <person name="Kikuchi T."/>
            <person name="Reid A.J."/>
            <person name="Thorpe P."/>
            <person name="Tsai I.J."/>
            <person name="Beasley H."/>
            <person name="Blok V."/>
            <person name="Cock P.J.A."/>
            <person name="Van den Akker S.E."/>
            <person name="Holroyd N."/>
            <person name="Hunt M."/>
            <person name="Mantelin S."/>
            <person name="Naghra H."/>
            <person name="Pain A."/>
            <person name="Palomares-Rius J.E."/>
            <person name="Zarowiecki M."/>
            <person name="Berriman M."/>
            <person name="Jones J.T."/>
            <person name="Urwin P.E."/>
        </authorList>
    </citation>
    <scope>NUCLEOTIDE SEQUENCE [LARGE SCALE GENOMIC DNA]</scope>
    <source>
        <strain evidence="8">Lindley</strain>
    </source>
</reference>
<dbReference type="InterPro" id="IPR013057">
    <property type="entry name" value="AA_transpt_TM"/>
</dbReference>
<feature type="domain" description="Amino acid transporter transmembrane" evidence="7">
    <location>
        <begin position="2"/>
        <end position="251"/>
    </location>
</feature>
<keyword evidence="8" id="KW-1185">Reference proteome</keyword>
<evidence type="ECO:0000313" key="9">
    <source>
        <dbReference type="WBParaSite" id="GPLIN_000889900"/>
    </source>
</evidence>
<dbReference type="Proteomes" id="UP000050741">
    <property type="component" value="Unassembled WGS sequence"/>
</dbReference>
<evidence type="ECO:0000256" key="5">
    <source>
        <dbReference type="SAM" id="Phobius"/>
    </source>
</evidence>
<keyword evidence="3 5" id="KW-1133">Transmembrane helix</keyword>
<keyword evidence="2 5" id="KW-0812">Transmembrane</keyword>
<evidence type="ECO:0000256" key="3">
    <source>
        <dbReference type="ARBA" id="ARBA00022989"/>
    </source>
</evidence>
<evidence type="ECO:0000256" key="4">
    <source>
        <dbReference type="ARBA" id="ARBA00023136"/>
    </source>
</evidence>
<evidence type="ECO:0000256" key="2">
    <source>
        <dbReference type="ARBA" id="ARBA00022692"/>
    </source>
</evidence>
<proteinExistence type="predicted"/>
<protein>
    <submittedName>
        <fullName evidence="9">Aa_trans domain-containing protein</fullName>
    </submittedName>
</protein>
<name>A0A183C7Q3_GLOPA</name>